<dbReference type="InterPro" id="IPR006171">
    <property type="entry name" value="TOPRIM_dom"/>
</dbReference>
<evidence type="ECO:0000313" key="17">
    <source>
        <dbReference type="EMBL" id="XDJ53895.1"/>
    </source>
</evidence>
<dbReference type="InterPro" id="IPR023405">
    <property type="entry name" value="Topo_IA_core_domain"/>
</dbReference>
<dbReference type="KEGG" id="cgin:ABRZ00_04925"/>
<dbReference type="NCBIfam" id="NF011313">
    <property type="entry name" value="PRK14724.1"/>
    <property type="match status" value="1"/>
</dbReference>
<dbReference type="EMBL" id="CP158256">
    <property type="protein sequence ID" value="XDJ53895.1"/>
    <property type="molecule type" value="Genomic_DNA"/>
</dbReference>
<keyword evidence="7" id="KW-0238">DNA-binding</keyword>
<evidence type="ECO:0000313" key="16">
    <source>
        <dbReference type="EMBL" id="XDJ44267.1"/>
    </source>
</evidence>
<dbReference type="GO" id="GO:0003677">
    <property type="term" value="F:DNA binding"/>
    <property type="evidence" value="ECO:0007669"/>
    <property type="project" value="UniProtKB-KW"/>
</dbReference>
<evidence type="ECO:0000256" key="11">
    <source>
        <dbReference type="ARBA" id="ARBA00032235"/>
    </source>
</evidence>
<keyword evidence="4" id="KW-0479">Metal-binding</keyword>
<evidence type="ECO:0000256" key="6">
    <source>
        <dbReference type="ARBA" id="ARBA00023029"/>
    </source>
</evidence>
<feature type="compositionally biased region" description="Basic residues" evidence="13">
    <location>
        <begin position="837"/>
        <end position="858"/>
    </location>
</feature>
<feature type="domain" description="Topo IA-type catalytic" evidence="15">
    <location>
        <begin position="152"/>
        <end position="609"/>
    </location>
</feature>
<evidence type="ECO:0000256" key="9">
    <source>
        <dbReference type="ARBA" id="ARBA00030003"/>
    </source>
</evidence>
<dbReference type="InterPro" id="IPR013825">
    <property type="entry name" value="Topo_IA_cen_sub2"/>
</dbReference>
<protein>
    <recommendedName>
        <fullName evidence="3">DNA topoisomerase</fullName>
        <ecNumber evidence="3">5.6.2.1</ecNumber>
    </recommendedName>
    <alternativeName>
        <fullName evidence="12">Omega-protein</fullName>
    </alternativeName>
    <alternativeName>
        <fullName evidence="11">Relaxing enzyme</fullName>
    </alternativeName>
    <alternativeName>
        <fullName evidence="9">Swivelase</fullName>
    </alternativeName>
    <alternativeName>
        <fullName evidence="10">Untwisting enzyme</fullName>
    </alternativeName>
</protein>
<evidence type="ECO:0000256" key="12">
    <source>
        <dbReference type="ARBA" id="ARBA00032877"/>
    </source>
</evidence>
<dbReference type="PANTHER" id="PTHR11390">
    <property type="entry name" value="PROKARYOTIC DNA TOPOISOMERASE"/>
    <property type="match status" value="1"/>
</dbReference>
<dbReference type="InterPro" id="IPR000380">
    <property type="entry name" value="Topo_IA"/>
</dbReference>
<dbReference type="PANTHER" id="PTHR11390:SF21">
    <property type="entry name" value="DNA TOPOISOMERASE 3-ALPHA"/>
    <property type="match status" value="1"/>
</dbReference>
<dbReference type="Pfam" id="PF01751">
    <property type="entry name" value="Toprim"/>
    <property type="match status" value="1"/>
</dbReference>
<dbReference type="Gene3D" id="3.40.50.140">
    <property type="match status" value="1"/>
</dbReference>
<accession>A0AB39FTJ4</accession>
<evidence type="ECO:0000256" key="2">
    <source>
        <dbReference type="ARBA" id="ARBA00009446"/>
    </source>
</evidence>
<evidence type="ECO:0000313" key="22">
    <source>
        <dbReference type="EMBL" id="XDJ77017.1"/>
    </source>
</evidence>
<evidence type="ECO:0000256" key="10">
    <source>
        <dbReference type="ARBA" id="ARBA00031985"/>
    </source>
</evidence>
<evidence type="ECO:0000256" key="4">
    <source>
        <dbReference type="ARBA" id="ARBA00022723"/>
    </source>
</evidence>
<dbReference type="GO" id="GO:0006310">
    <property type="term" value="P:DNA recombination"/>
    <property type="evidence" value="ECO:0007669"/>
    <property type="project" value="TreeGrafter"/>
</dbReference>
<evidence type="ECO:0000256" key="8">
    <source>
        <dbReference type="ARBA" id="ARBA00023235"/>
    </source>
</evidence>
<evidence type="ECO:0000313" key="20">
    <source>
        <dbReference type="EMBL" id="XDJ71750.1"/>
    </source>
</evidence>
<evidence type="ECO:0000313" key="28">
    <source>
        <dbReference type="EMBL" id="XDJ98299.1"/>
    </source>
</evidence>
<feature type="region of interest" description="Disordered" evidence="13">
    <location>
        <begin position="819"/>
        <end position="873"/>
    </location>
</feature>
<evidence type="ECO:0000259" key="14">
    <source>
        <dbReference type="PROSITE" id="PS50880"/>
    </source>
</evidence>
<dbReference type="PROSITE" id="PS50880">
    <property type="entry name" value="TOPRIM"/>
    <property type="match status" value="1"/>
</dbReference>
<evidence type="ECO:0000313" key="26">
    <source>
        <dbReference type="EMBL" id="XDJ94509.1"/>
    </source>
</evidence>
<proteinExistence type="inferred from homology"/>
<reference evidence="23" key="1">
    <citation type="submission" date="2024-05" db="EMBL/GenBank/DDBJ databases">
        <authorList>
            <person name="Luo Y.-C."/>
            <person name="Nicholds J."/>
            <person name="Mortimer T."/>
            <person name="Maboni G."/>
        </authorList>
    </citation>
    <scope>NUCLEOTIDE SEQUENCE</scope>
    <source>
        <strain evidence="27">124370</strain>
        <strain evidence="28">124566</strain>
        <strain evidence="26">124953</strain>
        <strain evidence="25">130308</strain>
        <strain evidence="24">130416</strain>
        <strain evidence="23">143751</strain>
        <strain evidence="22">143769</strain>
        <strain evidence="21">143811</strain>
        <strain evidence="20">143936</strain>
        <strain evidence="19">148131</strain>
        <strain evidence="18">150221</strain>
        <strain evidence="17">150964</strain>
        <strain evidence="16">153271</strain>
    </source>
</reference>
<evidence type="ECO:0000313" key="23">
    <source>
        <dbReference type="EMBL" id="XDJ81846.1"/>
    </source>
</evidence>
<dbReference type="EMBL" id="CP158266">
    <property type="protein sequence ID" value="XDJ81846.1"/>
    <property type="molecule type" value="Genomic_DNA"/>
</dbReference>
<dbReference type="EMBL" id="CP158258">
    <property type="protein sequence ID" value="XDJ59199.1"/>
    <property type="molecule type" value="Genomic_DNA"/>
</dbReference>
<dbReference type="SUPFAM" id="SSF56712">
    <property type="entry name" value="Prokaryotic type I DNA topoisomerase"/>
    <property type="match status" value="1"/>
</dbReference>
<evidence type="ECO:0000313" key="19">
    <source>
        <dbReference type="EMBL" id="XDJ59199.1"/>
    </source>
</evidence>
<dbReference type="Gene3D" id="1.10.460.10">
    <property type="entry name" value="Topoisomerase I, domain 2"/>
    <property type="match status" value="1"/>
</dbReference>
<evidence type="ECO:0000259" key="15">
    <source>
        <dbReference type="PROSITE" id="PS52039"/>
    </source>
</evidence>
<evidence type="ECO:0000256" key="1">
    <source>
        <dbReference type="ARBA" id="ARBA00000213"/>
    </source>
</evidence>
<dbReference type="InterPro" id="IPR003601">
    <property type="entry name" value="Topo_IA_2"/>
</dbReference>
<sequence>MTKTLIIAEKPSVALDISRALGGFTREGDYFESEQYVLSSSVGHLLSLVAPNDPVRGKWSFTHLPVIPPQFELGPTDKRSAERLKLLVKLLKRKDVGAVINACDAGREGELIFRYIIQYAGVKKPIQRLWLRSMTQAAIREAFANLRDDETMKPLEAAARSRAEADWLVGINGTRAMTAFNSKDGGFFKTPVGRVQTPTLAIVMEREDRIRRFVSRDYWEVHATFVAAAGLYEGRWFDPDFKKNEQDSDARDSRLWSASAAQTIVAACREQPGSVTEESKPSTQLSPALFDLTTLQREANSRFGFSAKTTLSLAQSLYERHKALTYPRTDSRYLPQDYVGTVEQTMHVLADSDSGVARSVRPYAAQVVKQAWVKPNRRIFDDKKVSDHFAIIPTLQVPRELSDAEFKIYELVARRFLAVFFPAAEFRLTTRITQVSGHHFKTEGKVLVSPGWLAIYGRESQGDEASLAAVADGERVRTEDIEARGLATKPPARFNEATLLSAMEGAGKLVDDEALREAMSERGLGTPATRAAIIEGLLNEGYLRREGRDLIPSAKARQLMTLLAGLGVNELTSPELTGEWEHQLKLIEQRQLDRESFMREIAQMTQVIVKRAKEYERDTVPGDYATLQVPCPKCGGVVKENYRRYACTACDFSIGKHPGGRTFEVPEVEELLTRRELGPLTGFISKMGRPFAAVLRITDEYKLEFDFGQRDDEDAEPVDFSGHTPLGACPKCGGRVFEHGMNYVCERAVGPEKSCTFRSGKVILQQEIPAAQMSKLLATGKTDLLDGFVSSRTNRKFKAFLVRQADGKVGFEFEPRPSKAGAKTAAKTASKTAAKPAAKKTAAKKATAKKTAVKKAAAKKAAPAAPEDDGPAF</sequence>
<dbReference type="Pfam" id="PF13342">
    <property type="entry name" value="Toprim_Crpt"/>
    <property type="match status" value="2"/>
</dbReference>
<dbReference type="Gene3D" id="1.10.290.10">
    <property type="entry name" value="Topoisomerase I, domain 4"/>
    <property type="match status" value="1"/>
</dbReference>
<keyword evidence="5" id="KW-0460">Magnesium</keyword>
<dbReference type="PROSITE" id="PS52039">
    <property type="entry name" value="TOPO_IA_2"/>
    <property type="match status" value="1"/>
</dbReference>
<dbReference type="EMBL" id="CP158272">
    <property type="protein sequence ID" value="XDJ98299.1"/>
    <property type="molecule type" value="Genomic_DNA"/>
</dbReference>
<dbReference type="EC" id="5.6.2.1" evidence="3"/>
<comment type="similarity">
    <text evidence="2">Belongs to the type IA topoisomerase family.</text>
</comment>
<dbReference type="EMBL" id="CP158269">
    <property type="protein sequence ID" value="XDJ87334.1"/>
    <property type="molecule type" value="Genomic_DNA"/>
</dbReference>
<evidence type="ECO:0000256" key="5">
    <source>
        <dbReference type="ARBA" id="ARBA00022842"/>
    </source>
</evidence>
<evidence type="ECO:0000256" key="3">
    <source>
        <dbReference type="ARBA" id="ARBA00012891"/>
    </source>
</evidence>
<dbReference type="Pfam" id="PF01131">
    <property type="entry name" value="Topoisom_bac"/>
    <property type="match status" value="1"/>
</dbReference>
<dbReference type="Gene3D" id="2.70.20.10">
    <property type="entry name" value="Topoisomerase I, domain 3"/>
    <property type="match status" value="1"/>
</dbReference>
<dbReference type="InterPro" id="IPR013824">
    <property type="entry name" value="Topo_IA_cen_sub1"/>
</dbReference>
<dbReference type="EMBL" id="CP158270">
    <property type="protein sequence ID" value="XDJ91278.1"/>
    <property type="molecule type" value="Genomic_DNA"/>
</dbReference>
<evidence type="ECO:0000313" key="27">
    <source>
        <dbReference type="EMBL" id="XDJ95651.1"/>
    </source>
</evidence>
<organism evidence="23">
    <name type="scientific">Castellaniella ginsengisoli</name>
    <dbReference type="NCBI Taxonomy" id="546114"/>
    <lineage>
        <taxon>Bacteria</taxon>
        <taxon>Pseudomonadati</taxon>
        <taxon>Pseudomonadota</taxon>
        <taxon>Betaproteobacteria</taxon>
        <taxon>Burkholderiales</taxon>
        <taxon>Alcaligenaceae</taxon>
        <taxon>Castellaniella</taxon>
    </lineage>
</organism>
<dbReference type="NCBIfam" id="NF005829">
    <property type="entry name" value="PRK07726.1"/>
    <property type="match status" value="1"/>
</dbReference>
<dbReference type="InterPro" id="IPR003602">
    <property type="entry name" value="Topo_IA_DNA-bd_dom"/>
</dbReference>
<dbReference type="InterPro" id="IPR025589">
    <property type="entry name" value="Toprim_C_rpt"/>
</dbReference>
<dbReference type="InterPro" id="IPR013497">
    <property type="entry name" value="Topo_IA_cen"/>
</dbReference>
<evidence type="ECO:0000313" key="25">
    <source>
        <dbReference type="EMBL" id="XDJ91278.1"/>
    </source>
</evidence>
<dbReference type="EMBL" id="CP158253">
    <property type="protein sequence ID" value="XDJ44267.1"/>
    <property type="molecule type" value="Genomic_DNA"/>
</dbReference>
<dbReference type="InterPro" id="IPR005738">
    <property type="entry name" value="TopoIII"/>
</dbReference>
<dbReference type="PRINTS" id="PR00417">
    <property type="entry name" value="PRTPISMRASEI"/>
</dbReference>
<feature type="domain" description="Toprim" evidence="14">
    <location>
        <begin position="3"/>
        <end position="135"/>
    </location>
</feature>
<keyword evidence="8 23" id="KW-0413">Isomerase</keyword>
<dbReference type="RefSeq" id="WP_368644530.1">
    <property type="nucleotide sequence ID" value="NZ_CP158253.1"/>
</dbReference>
<dbReference type="NCBIfam" id="NF006032">
    <property type="entry name" value="PRK08173.1"/>
    <property type="match status" value="1"/>
</dbReference>
<evidence type="ECO:0000313" key="21">
    <source>
        <dbReference type="EMBL" id="XDJ74019.1"/>
    </source>
</evidence>
<dbReference type="EMBL" id="CP158263">
    <property type="protein sequence ID" value="XDJ71750.1"/>
    <property type="molecule type" value="Genomic_DNA"/>
</dbReference>
<dbReference type="EMBL" id="CP158265">
    <property type="protein sequence ID" value="XDJ77017.1"/>
    <property type="molecule type" value="Genomic_DNA"/>
</dbReference>
<name>A0AB39FTJ4_9BURK</name>
<dbReference type="SMART" id="SM00436">
    <property type="entry name" value="TOP1Bc"/>
    <property type="match status" value="1"/>
</dbReference>
<feature type="compositionally biased region" description="Low complexity" evidence="13">
    <location>
        <begin position="819"/>
        <end position="836"/>
    </location>
</feature>
<dbReference type="CDD" id="cd00186">
    <property type="entry name" value="TOP1Ac"/>
    <property type="match status" value="1"/>
</dbReference>
<dbReference type="EMBL" id="CP158273">
    <property type="protein sequence ID" value="XDJ95651.1"/>
    <property type="molecule type" value="Genomic_DNA"/>
</dbReference>
<dbReference type="GO" id="GO:0046872">
    <property type="term" value="F:metal ion binding"/>
    <property type="evidence" value="ECO:0007669"/>
    <property type="project" value="UniProtKB-KW"/>
</dbReference>
<dbReference type="SMART" id="SM00437">
    <property type="entry name" value="TOP1Ac"/>
    <property type="match status" value="1"/>
</dbReference>
<dbReference type="GO" id="GO:0006281">
    <property type="term" value="P:DNA repair"/>
    <property type="evidence" value="ECO:0007669"/>
    <property type="project" value="TreeGrafter"/>
</dbReference>
<keyword evidence="6" id="KW-0799">Topoisomerase</keyword>
<dbReference type="GO" id="GO:0006265">
    <property type="term" value="P:DNA topological change"/>
    <property type="evidence" value="ECO:0007669"/>
    <property type="project" value="InterPro"/>
</dbReference>
<dbReference type="GeneID" id="93066853"/>
<dbReference type="EMBL" id="CP158264">
    <property type="protein sequence ID" value="XDJ74019.1"/>
    <property type="molecule type" value="Genomic_DNA"/>
</dbReference>
<dbReference type="InterPro" id="IPR034144">
    <property type="entry name" value="TOPRIM_TopoIII"/>
</dbReference>
<dbReference type="GO" id="GO:0043597">
    <property type="term" value="C:cytoplasmic replication fork"/>
    <property type="evidence" value="ECO:0007669"/>
    <property type="project" value="TreeGrafter"/>
</dbReference>
<evidence type="ECO:0000313" key="18">
    <source>
        <dbReference type="EMBL" id="XDJ56514.1"/>
    </source>
</evidence>
<dbReference type="EMBL" id="CP158271">
    <property type="protein sequence ID" value="XDJ94509.1"/>
    <property type="molecule type" value="Genomic_DNA"/>
</dbReference>
<dbReference type="SMART" id="SM00493">
    <property type="entry name" value="TOPRIM"/>
    <property type="match status" value="1"/>
</dbReference>
<comment type="catalytic activity">
    <reaction evidence="1">
        <text>ATP-independent breakage of single-stranded DNA, followed by passage and rejoining.</text>
        <dbReference type="EC" id="5.6.2.1"/>
    </reaction>
</comment>
<dbReference type="InterPro" id="IPR023406">
    <property type="entry name" value="Topo_IA_AS"/>
</dbReference>
<dbReference type="GO" id="GO:0003917">
    <property type="term" value="F:DNA topoisomerase type I (single strand cut, ATP-independent) activity"/>
    <property type="evidence" value="ECO:0007669"/>
    <property type="project" value="UniProtKB-EC"/>
</dbReference>
<dbReference type="EMBL" id="CP158257">
    <property type="protein sequence ID" value="XDJ56514.1"/>
    <property type="molecule type" value="Genomic_DNA"/>
</dbReference>
<gene>
    <name evidence="19" type="ORF">ABRY90_04650</name>
    <name evidence="26" type="ORF">ABRY95_05780</name>
    <name evidence="23" type="ORF">ABRY96_09115</name>
    <name evidence="21" type="ORF">ABRY97_10430</name>
    <name evidence="24" type="ORF">ABRY98_10360</name>
    <name evidence="18" type="ORF">ABRZ00_04925</name>
    <name evidence="17" type="ORF">ABRZ01_05275</name>
    <name evidence="16" type="ORF">ABRZ02_11450</name>
    <name evidence="27" type="ORF">ABRZ05_11250</name>
    <name evidence="20" type="ORF">ABRZ06_12715</name>
    <name evidence="22" type="ORF">ABRZ10_12880</name>
    <name evidence="28" type="ORF">ABRZ11_10905</name>
    <name evidence="25" type="ORF">ABRZ12_03015</name>
</gene>
<evidence type="ECO:0000313" key="24">
    <source>
        <dbReference type="EMBL" id="XDJ87334.1"/>
    </source>
</evidence>
<evidence type="ECO:0000256" key="13">
    <source>
        <dbReference type="SAM" id="MobiDB-lite"/>
    </source>
</evidence>
<dbReference type="AlphaFoldDB" id="A0AB39FTJ4"/>
<dbReference type="NCBIfam" id="TIGR01056">
    <property type="entry name" value="topB"/>
    <property type="match status" value="1"/>
</dbReference>
<dbReference type="InterPro" id="IPR013826">
    <property type="entry name" value="Topo_IA_cen_sub3"/>
</dbReference>
<dbReference type="PROSITE" id="PS00396">
    <property type="entry name" value="TOPO_IA_1"/>
    <property type="match status" value="1"/>
</dbReference>
<dbReference type="CDD" id="cd03362">
    <property type="entry name" value="TOPRIM_TopoIA_TopoIII"/>
    <property type="match status" value="1"/>
</dbReference>
<evidence type="ECO:0000256" key="7">
    <source>
        <dbReference type="ARBA" id="ARBA00023125"/>
    </source>
</evidence>